<dbReference type="EMBL" id="BMAW01014641">
    <property type="protein sequence ID" value="GFT39849.1"/>
    <property type="molecule type" value="Genomic_DNA"/>
</dbReference>
<accession>A0A8X6NX77</accession>
<protein>
    <submittedName>
        <fullName evidence="1">Uncharacterized protein</fullName>
    </submittedName>
</protein>
<keyword evidence="2" id="KW-1185">Reference proteome</keyword>
<reference evidence="1" key="1">
    <citation type="submission" date="2020-08" db="EMBL/GenBank/DDBJ databases">
        <title>Multicomponent nature underlies the extraordinary mechanical properties of spider dragline silk.</title>
        <authorList>
            <person name="Kono N."/>
            <person name="Nakamura H."/>
            <person name="Mori M."/>
            <person name="Yoshida Y."/>
            <person name="Ohtoshi R."/>
            <person name="Malay A.D."/>
            <person name="Moran D.A.P."/>
            <person name="Tomita M."/>
            <person name="Numata K."/>
            <person name="Arakawa K."/>
        </authorList>
    </citation>
    <scope>NUCLEOTIDE SEQUENCE</scope>
</reference>
<evidence type="ECO:0000313" key="1">
    <source>
        <dbReference type="EMBL" id="GFT39849.1"/>
    </source>
</evidence>
<proteinExistence type="predicted"/>
<comment type="caution">
    <text evidence="1">The sequence shown here is derived from an EMBL/GenBank/DDBJ whole genome shotgun (WGS) entry which is preliminary data.</text>
</comment>
<name>A0A8X6NX77_NEPPI</name>
<gene>
    <name evidence="1" type="ORF">NPIL_424241</name>
</gene>
<dbReference type="AlphaFoldDB" id="A0A8X6NX77"/>
<organism evidence="1 2">
    <name type="scientific">Nephila pilipes</name>
    <name type="common">Giant wood spider</name>
    <name type="synonym">Nephila maculata</name>
    <dbReference type="NCBI Taxonomy" id="299642"/>
    <lineage>
        <taxon>Eukaryota</taxon>
        <taxon>Metazoa</taxon>
        <taxon>Ecdysozoa</taxon>
        <taxon>Arthropoda</taxon>
        <taxon>Chelicerata</taxon>
        <taxon>Arachnida</taxon>
        <taxon>Araneae</taxon>
        <taxon>Araneomorphae</taxon>
        <taxon>Entelegynae</taxon>
        <taxon>Araneoidea</taxon>
        <taxon>Nephilidae</taxon>
        <taxon>Nephila</taxon>
    </lineage>
</organism>
<sequence>MFAMEEEAVKVNWSFFSLFGPSFAVFVASRDPTIFCAEDAFRSFYPGLFGFVQGLWYGGFHASELTPRRVCKSPPDSS</sequence>
<dbReference type="Proteomes" id="UP000887013">
    <property type="component" value="Unassembled WGS sequence"/>
</dbReference>
<evidence type="ECO:0000313" key="2">
    <source>
        <dbReference type="Proteomes" id="UP000887013"/>
    </source>
</evidence>